<keyword evidence="3" id="KW-1185">Reference proteome</keyword>
<dbReference type="RefSeq" id="WP_009339327.1">
    <property type="nucleotide sequence ID" value="NZ_CCAZ020000001.1"/>
</dbReference>
<evidence type="ECO:0000313" key="2">
    <source>
        <dbReference type="EMBL" id="CEG08213.1"/>
    </source>
</evidence>
<gene>
    <name evidence="2" type="ORF">BN961_01627</name>
</gene>
<reference evidence="2 3" key="1">
    <citation type="journal article" date="2014" name="Genome Announc.">
        <title>Genome Sequence of Afipia felis Strain 76713, Isolated in Hospital Water Using an Amoeba Co-Culture Procedure.</title>
        <authorList>
            <person name="Benamar S."/>
            <person name="La Scola B."/>
            <person name="Croce O."/>
        </authorList>
    </citation>
    <scope>NUCLEOTIDE SEQUENCE [LARGE SCALE GENOMIC DNA]</scope>
    <source>
        <strain evidence="2 3">76713</strain>
    </source>
</reference>
<name>A0A090N795_AFIFE</name>
<keyword evidence="1" id="KW-0732">Signal</keyword>
<accession>A0A090N795</accession>
<evidence type="ECO:0000313" key="3">
    <source>
        <dbReference type="Proteomes" id="UP000035762"/>
    </source>
</evidence>
<comment type="caution">
    <text evidence="2">The sequence shown here is derived from an EMBL/GenBank/DDBJ whole genome shotgun (WGS) entry which is preliminary data.</text>
</comment>
<organism evidence="2 3">
    <name type="scientific">Afipia felis</name>
    <name type="common">Cat scratch disease bacillus</name>
    <dbReference type="NCBI Taxonomy" id="1035"/>
    <lineage>
        <taxon>Bacteria</taxon>
        <taxon>Pseudomonadati</taxon>
        <taxon>Pseudomonadota</taxon>
        <taxon>Alphaproteobacteria</taxon>
        <taxon>Hyphomicrobiales</taxon>
        <taxon>Nitrobacteraceae</taxon>
        <taxon>Afipia</taxon>
    </lineage>
</organism>
<evidence type="ECO:0008006" key="4">
    <source>
        <dbReference type="Google" id="ProtNLM"/>
    </source>
</evidence>
<dbReference type="STRING" id="1035.BN961_01627"/>
<dbReference type="Proteomes" id="UP000035762">
    <property type="component" value="Unassembled WGS sequence"/>
</dbReference>
<dbReference type="OrthoDB" id="8402975at2"/>
<proteinExistence type="predicted"/>
<dbReference type="AlphaFoldDB" id="A0A090N795"/>
<protein>
    <recommendedName>
        <fullName evidence="4">Phosphate starvation-inducible protein PsiF</fullName>
    </recommendedName>
</protein>
<evidence type="ECO:0000256" key="1">
    <source>
        <dbReference type="SAM" id="SignalP"/>
    </source>
</evidence>
<dbReference type="EMBL" id="CCAZ020000001">
    <property type="protein sequence ID" value="CEG08213.1"/>
    <property type="molecule type" value="Genomic_DNA"/>
</dbReference>
<feature type="chain" id="PRO_5001861489" description="Phosphate starvation-inducible protein PsiF" evidence="1">
    <location>
        <begin position="21"/>
        <end position="73"/>
    </location>
</feature>
<sequence length="73" mass="7478">MKRFSLAILLSLFVASPAFADAACKAVSADGKPLSGAAKASYMKKCCETNAKSADGKPLSGAAKNSYVKKCMG</sequence>
<feature type="signal peptide" evidence="1">
    <location>
        <begin position="1"/>
        <end position="20"/>
    </location>
</feature>